<dbReference type="Gene3D" id="2.60.120.260">
    <property type="entry name" value="Galactose-binding domain-like"/>
    <property type="match status" value="1"/>
</dbReference>
<dbReference type="InterPro" id="IPR017853">
    <property type="entry name" value="GH"/>
</dbReference>
<accession>A0ABD0LSC4</accession>
<evidence type="ECO:0000256" key="9">
    <source>
        <dbReference type="ARBA" id="ARBA00072457"/>
    </source>
</evidence>
<comment type="function">
    <text evidence="8">Endoglycosidase that releases N-glycans from glycoproteins by cleaving the beta-1,4-glycosidic bond in the N,N'-diacetylchitobiose core. Involved in the processing of free oligosaccharides in the cytosol.</text>
</comment>
<keyword evidence="4" id="KW-0963">Cytoplasm</keyword>
<keyword evidence="5" id="KW-0378">Hydrolase</keyword>
<dbReference type="PANTHER" id="PTHR13246:SF1">
    <property type="entry name" value="CYTOSOLIC ENDO-BETA-N-ACETYLGLUCOSAMINIDASE"/>
    <property type="match status" value="1"/>
</dbReference>
<dbReference type="CDD" id="cd06547">
    <property type="entry name" value="GH85_ENGase"/>
    <property type="match status" value="1"/>
</dbReference>
<dbReference type="GO" id="GO:0005829">
    <property type="term" value="C:cytosol"/>
    <property type="evidence" value="ECO:0007669"/>
    <property type="project" value="UniProtKB-SubCell"/>
</dbReference>
<organism evidence="11 12">
    <name type="scientific">Batillaria attramentaria</name>
    <dbReference type="NCBI Taxonomy" id="370345"/>
    <lineage>
        <taxon>Eukaryota</taxon>
        <taxon>Metazoa</taxon>
        <taxon>Spiralia</taxon>
        <taxon>Lophotrochozoa</taxon>
        <taxon>Mollusca</taxon>
        <taxon>Gastropoda</taxon>
        <taxon>Caenogastropoda</taxon>
        <taxon>Sorbeoconcha</taxon>
        <taxon>Cerithioidea</taxon>
        <taxon>Batillariidae</taxon>
        <taxon>Batillaria</taxon>
    </lineage>
</organism>
<proteinExistence type="inferred from homology"/>
<evidence type="ECO:0000259" key="10">
    <source>
        <dbReference type="Pfam" id="PF03644"/>
    </source>
</evidence>
<gene>
    <name evidence="11" type="ORF">BaRGS_00006326</name>
</gene>
<dbReference type="Proteomes" id="UP001519460">
    <property type="component" value="Unassembled WGS sequence"/>
</dbReference>
<name>A0ABD0LSC4_9CAEN</name>
<evidence type="ECO:0000313" key="12">
    <source>
        <dbReference type="Proteomes" id="UP001519460"/>
    </source>
</evidence>
<evidence type="ECO:0000256" key="5">
    <source>
        <dbReference type="ARBA" id="ARBA00022801"/>
    </source>
</evidence>
<dbReference type="InterPro" id="IPR005201">
    <property type="entry name" value="TIM_ENGase"/>
</dbReference>
<dbReference type="SUPFAM" id="SSF51445">
    <property type="entry name" value="(Trans)glycosidases"/>
    <property type="match status" value="1"/>
</dbReference>
<evidence type="ECO:0000256" key="3">
    <source>
        <dbReference type="ARBA" id="ARBA00012566"/>
    </source>
</evidence>
<evidence type="ECO:0000256" key="6">
    <source>
        <dbReference type="ARBA" id="ARBA00023295"/>
    </source>
</evidence>
<protein>
    <recommendedName>
        <fullName evidence="9">Cytosolic endo-beta-N-acetylglucosaminidase</fullName>
        <ecNumber evidence="3">3.2.1.96</ecNumber>
    </recommendedName>
</protein>
<dbReference type="InterPro" id="IPR032979">
    <property type="entry name" value="ENGase"/>
</dbReference>
<dbReference type="GO" id="GO:0033925">
    <property type="term" value="F:mannosyl-glycoprotein endo-beta-N-acetylglucosaminidase activity"/>
    <property type="evidence" value="ECO:0007669"/>
    <property type="project" value="UniProtKB-EC"/>
</dbReference>
<evidence type="ECO:0000256" key="4">
    <source>
        <dbReference type="ARBA" id="ARBA00022490"/>
    </source>
</evidence>
<dbReference type="Pfam" id="PF03644">
    <property type="entry name" value="Glyco_hydro_85"/>
    <property type="match status" value="1"/>
</dbReference>
<evidence type="ECO:0000256" key="7">
    <source>
        <dbReference type="ARBA" id="ARBA00034414"/>
    </source>
</evidence>
<keyword evidence="12" id="KW-1185">Reference proteome</keyword>
<comment type="similarity">
    <text evidence="2">Belongs to the glycosyl hydrolase 85 family.</text>
</comment>
<dbReference type="FunFam" id="3.20.20.80:FF:000043">
    <property type="entry name" value="cytosolic endo-beta-N-acetylglucosaminidase"/>
    <property type="match status" value="1"/>
</dbReference>
<keyword evidence="6" id="KW-0326">Glycosidase</keyword>
<evidence type="ECO:0000256" key="2">
    <source>
        <dbReference type="ARBA" id="ARBA00007849"/>
    </source>
</evidence>
<dbReference type="Gene3D" id="3.20.20.80">
    <property type="entry name" value="Glycosidases"/>
    <property type="match status" value="1"/>
</dbReference>
<evidence type="ECO:0000313" key="11">
    <source>
        <dbReference type="EMBL" id="KAK7502373.1"/>
    </source>
</evidence>
<dbReference type="EC" id="3.2.1.96" evidence="3"/>
<dbReference type="AlphaFoldDB" id="A0ABD0LSC4"/>
<comment type="subcellular location">
    <subcellularLocation>
        <location evidence="1">Cytoplasm</location>
        <location evidence="1">Cytosol</location>
    </subcellularLocation>
</comment>
<evidence type="ECO:0000256" key="8">
    <source>
        <dbReference type="ARBA" id="ARBA00054935"/>
    </source>
</evidence>
<reference evidence="11 12" key="1">
    <citation type="journal article" date="2023" name="Sci. Data">
        <title>Genome assembly of the Korean intertidal mud-creeper Batillaria attramentaria.</title>
        <authorList>
            <person name="Patra A.K."/>
            <person name="Ho P.T."/>
            <person name="Jun S."/>
            <person name="Lee S.J."/>
            <person name="Kim Y."/>
            <person name="Won Y.J."/>
        </authorList>
    </citation>
    <scope>NUCLEOTIDE SEQUENCE [LARGE SCALE GENOMIC DNA]</scope>
    <source>
        <strain evidence="11">Wonlab-2016</strain>
    </source>
</reference>
<comment type="caution">
    <text evidence="11">The sequence shown here is derived from an EMBL/GenBank/DDBJ whole genome shotgun (WGS) entry which is preliminary data.</text>
</comment>
<feature type="domain" description="Cytosolic endo-beta-N-acetylglucosaminidase TIM barrel" evidence="10">
    <location>
        <begin position="116"/>
        <end position="394"/>
    </location>
</feature>
<dbReference type="PANTHER" id="PTHR13246">
    <property type="entry name" value="ENDO BETA N-ACETYLGLUCOSAMINIDASE"/>
    <property type="match status" value="1"/>
</dbReference>
<evidence type="ECO:0000256" key="1">
    <source>
        <dbReference type="ARBA" id="ARBA00004514"/>
    </source>
</evidence>
<dbReference type="EMBL" id="JACVVK020000026">
    <property type="protein sequence ID" value="KAK7502373.1"/>
    <property type="molecule type" value="Genomic_DNA"/>
</dbReference>
<sequence>MSICSSDKLKVSGCETRRPNTSASSARSVAALRWSPWFEFEAAESRAEVRSCTGIDPETGQPECRALRTLDDVLSWQPKHDQPLGQPFTQAVTFSRPTASWTRPCTLVCHDFKGGYLEDRYLQGGQKMNPYYFCRWECIDMFVYFSHYFITVPPLGWIRAAHKHGVLILGTLITEWDDGAAIMSRILSSKDTMKQLVKQLVSICNHYGFDGWLINIENKIEAENVPCLREFVEMLTQESHRQLPGSKVLWYDSVTREGELKWQDQLNEENSMFFDASDGIFLNYCWTPEKLAASKSVAEEKGRPFDVFVGIDVFGRGCPGGGGFNTREALQHAREKELSAAIFAPGWVLETLAQDEFDENDCRFWSKIHDLCPLTSGGGLPMATAFCQGHGDSFFCLGQNMTGRPWFNMSMQQRQPERTRVYGFDDPSTQPAQASLNTCLSSAYFGGCSVQLKASLTQALQTVTFRLFNLRAKLDQTLYCSYTYKDSGNVKCDIFLVLTFGSGMLTHQVVMGPTDKEARFKNGFAAEGEGYEPAAKRARKTEEKDLYVSPLSERELEPLRSSLWFHDLQDAEGGQENGGWTTRHFKLDTTQIVPADRRCCEECMSVAITLTRPVEVPPAGEGARQEEEHADTNQEDNNQIFREQDLKIQPPQVVNISLEKFDPLGISTTSDSTGSETNSTSSYLLQWDVIGGDTSIDYFNIYLGEGDSASLVGHAATTAFVMSVPPQFVADDRVTVKIQPVLTVTSLPQVLSKCPSETVSLSTASSS</sequence>
<comment type="catalytic activity">
    <reaction evidence="7">
        <text>an N(4)-(oligosaccharide-(1-&gt;3)-[oligosaccharide-(1-&gt;6)]-beta-D-Man-(1-&gt;4)-beta-D-GlcNAc-(1-&gt;4)-alpha-D-GlcNAc)-L-asparaginyl-[protein] + H2O = an oligosaccharide-(1-&gt;3)-[oligosaccharide-(1-&gt;6)]-beta-D-Man-(1-&gt;4)-D-GlcNAc + N(4)-(N-acetyl-beta-D-glucosaminyl)-L-asparaginyl-[protein]</text>
        <dbReference type="Rhea" id="RHEA:73067"/>
        <dbReference type="Rhea" id="RHEA-COMP:12603"/>
        <dbReference type="Rhea" id="RHEA-COMP:18176"/>
        <dbReference type="ChEBI" id="CHEBI:15377"/>
        <dbReference type="ChEBI" id="CHEBI:132248"/>
        <dbReference type="ChEBI" id="CHEBI:192714"/>
        <dbReference type="ChEBI" id="CHEBI:192715"/>
        <dbReference type="EC" id="3.2.1.96"/>
    </reaction>
</comment>